<keyword evidence="1 2" id="KW-0238">DNA-binding</keyword>
<sequence>MRAETVPFLGPADVSAGPRSRSERTADSRLLILDAAVACLVEDGYSGASTLAVQARAGVSRGRLLHHFPSRAELLVAAAAHLSTTLLTDVQQRAAALMADQPSGRERVERAIDLTWATFQEPPFWAAMELWTAARTDPELQAALRSEERRLRAAIRAVADGIWGPEIAAAPLYAELCELLFTSMRGVAIVYAFEERPAATDPHLDLWKRLAARMLFPDSQG</sequence>
<proteinExistence type="predicted"/>
<name>A0ABP6PMY2_9ACTN</name>
<dbReference type="Proteomes" id="UP001499924">
    <property type="component" value="Unassembled WGS sequence"/>
</dbReference>
<gene>
    <name evidence="5" type="ORF">GCM10010531_42540</name>
</gene>
<reference evidence="6" key="1">
    <citation type="journal article" date="2019" name="Int. J. Syst. Evol. Microbiol.">
        <title>The Global Catalogue of Microorganisms (GCM) 10K type strain sequencing project: providing services to taxonomists for standard genome sequencing and annotation.</title>
        <authorList>
            <consortium name="The Broad Institute Genomics Platform"/>
            <consortium name="The Broad Institute Genome Sequencing Center for Infectious Disease"/>
            <person name="Wu L."/>
            <person name="Ma J."/>
        </authorList>
    </citation>
    <scope>NUCLEOTIDE SEQUENCE [LARGE SCALE GENOMIC DNA]</scope>
    <source>
        <strain evidence="6">JCM 15614</strain>
    </source>
</reference>
<dbReference type="Gene3D" id="1.10.357.10">
    <property type="entry name" value="Tetracycline Repressor, domain 2"/>
    <property type="match status" value="1"/>
</dbReference>
<evidence type="ECO:0000256" key="1">
    <source>
        <dbReference type="ARBA" id="ARBA00023125"/>
    </source>
</evidence>
<dbReference type="InterPro" id="IPR050109">
    <property type="entry name" value="HTH-type_TetR-like_transc_reg"/>
</dbReference>
<evidence type="ECO:0000259" key="4">
    <source>
        <dbReference type="PROSITE" id="PS50977"/>
    </source>
</evidence>
<dbReference type="SUPFAM" id="SSF46689">
    <property type="entry name" value="Homeodomain-like"/>
    <property type="match status" value="1"/>
</dbReference>
<organism evidence="5 6">
    <name type="scientific">Blastococcus jejuensis</name>
    <dbReference type="NCBI Taxonomy" id="351224"/>
    <lineage>
        <taxon>Bacteria</taxon>
        <taxon>Bacillati</taxon>
        <taxon>Actinomycetota</taxon>
        <taxon>Actinomycetes</taxon>
        <taxon>Geodermatophilales</taxon>
        <taxon>Geodermatophilaceae</taxon>
        <taxon>Blastococcus</taxon>
    </lineage>
</organism>
<dbReference type="PANTHER" id="PTHR30055:SF226">
    <property type="entry name" value="HTH-TYPE TRANSCRIPTIONAL REGULATOR PKSA"/>
    <property type="match status" value="1"/>
</dbReference>
<comment type="caution">
    <text evidence="5">The sequence shown here is derived from an EMBL/GenBank/DDBJ whole genome shotgun (WGS) entry which is preliminary data.</text>
</comment>
<dbReference type="EMBL" id="BAAAVV010000018">
    <property type="protein sequence ID" value="GAA3183797.1"/>
    <property type="molecule type" value="Genomic_DNA"/>
</dbReference>
<dbReference type="PRINTS" id="PR00455">
    <property type="entry name" value="HTHTETR"/>
</dbReference>
<evidence type="ECO:0000256" key="2">
    <source>
        <dbReference type="PROSITE-ProRule" id="PRU00335"/>
    </source>
</evidence>
<dbReference type="RefSeq" id="WP_344691122.1">
    <property type="nucleotide sequence ID" value="NZ_BAAAVV010000018.1"/>
</dbReference>
<dbReference type="InterPro" id="IPR009057">
    <property type="entry name" value="Homeodomain-like_sf"/>
</dbReference>
<dbReference type="PANTHER" id="PTHR30055">
    <property type="entry name" value="HTH-TYPE TRANSCRIPTIONAL REGULATOR RUTR"/>
    <property type="match status" value="1"/>
</dbReference>
<feature type="region of interest" description="Disordered" evidence="3">
    <location>
        <begin position="1"/>
        <end position="21"/>
    </location>
</feature>
<evidence type="ECO:0000256" key="3">
    <source>
        <dbReference type="SAM" id="MobiDB-lite"/>
    </source>
</evidence>
<keyword evidence="6" id="KW-1185">Reference proteome</keyword>
<protein>
    <submittedName>
        <fullName evidence="5">TetR/AcrR family transcriptional regulator</fullName>
    </submittedName>
</protein>
<dbReference type="Pfam" id="PF00440">
    <property type="entry name" value="TetR_N"/>
    <property type="match status" value="1"/>
</dbReference>
<evidence type="ECO:0000313" key="6">
    <source>
        <dbReference type="Proteomes" id="UP001499924"/>
    </source>
</evidence>
<evidence type="ECO:0000313" key="5">
    <source>
        <dbReference type="EMBL" id="GAA3183797.1"/>
    </source>
</evidence>
<dbReference type="PROSITE" id="PS50977">
    <property type="entry name" value="HTH_TETR_2"/>
    <property type="match status" value="1"/>
</dbReference>
<feature type="DNA-binding region" description="H-T-H motif" evidence="2">
    <location>
        <begin position="49"/>
        <end position="68"/>
    </location>
</feature>
<dbReference type="InterPro" id="IPR001647">
    <property type="entry name" value="HTH_TetR"/>
</dbReference>
<accession>A0ABP6PMY2</accession>
<feature type="domain" description="HTH tetR-type" evidence="4">
    <location>
        <begin position="26"/>
        <end position="86"/>
    </location>
</feature>